<protein>
    <recommendedName>
        <fullName evidence="1">IclR-ED domain-containing protein</fullName>
    </recommendedName>
</protein>
<feature type="domain" description="IclR-ED" evidence="1">
    <location>
        <begin position="40"/>
        <end position="106"/>
    </location>
</feature>
<comment type="caution">
    <text evidence="2">The sequence shown here is derived from an EMBL/GenBank/DDBJ whole genome shotgun (WGS) entry which is preliminary data.</text>
</comment>
<keyword evidence="3" id="KW-1185">Reference proteome</keyword>
<proteinExistence type="predicted"/>
<dbReference type="Gene3D" id="3.30.450.40">
    <property type="match status" value="1"/>
</dbReference>
<dbReference type="Proteomes" id="UP001293718">
    <property type="component" value="Unassembled WGS sequence"/>
</dbReference>
<evidence type="ECO:0000259" key="1">
    <source>
        <dbReference type="Pfam" id="PF01614"/>
    </source>
</evidence>
<dbReference type="SUPFAM" id="SSF55781">
    <property type="entry name" value="GAF domain-like"/>
    <property type="match status" value="1"/>
</dbReference>
<dbReference type="RefSeq" id="WP_322466715.1">
    <property type="nucleotide sequence ID" value="NZ_JAXOJX010000033.1"/>
</dbReference>
<gene>
    <name evidence="2" type="ORF">SM757_19185</name>
</gene>
<reference evidence="2 3" key="1">
    <citation type="submission" date="2023-11" db="EMBL/GenBank/DDBJ databases">
        <title>Draft genome of Azohydromonas lata strain H1 (DSM1123), a polyhydroxyalkanoate producer.</title>
        <authorList>
            <person name="Traversa D."/>
            <person name="D'Addabbo P."/>
            <person name="Pazzani C."/>
            <person name="Manzari C."/>
            <person name="Chiara M."/>
            <person name="Scrascia M."/>
        </authorList>
    </citation>
    <scope>NUCLEOTIDE SEQUENCE [LARGE SCALE GENOMIC DNA]</scope>
    <source>
        <strain evidence="2 3">H1</strain>
    </source>
</reference>
<evidence type="ECO:0000313" key="3">
    <source>
        <dbReference type="Proteomes" id="UP001293718"/>
    </source>
</evidence>
<evidence type="ECO:0000313" key="2">
    <source>
        <dbReference type="EMBL" id="MDZ5458707.1"/>
    </source>
</evidence>
<sequence>MHTWPAAGEGKREALLELLRRRDDRLGELARDEPCVWRLVEETLERGYAVNEGESIPQANFAAVAVPVHAGSRLLAAMNLVFAKAAVSSNDLQQRFVPALKRLAHSMGRGSCARVDG</sequence>
<organism evidence="2 3">
    <name type="scientific">Azohydromonas lata</name>
    <dbReference type="NCBI Taxonomy" id="45677"/>
    <lineage>
        <taxon>Bacteria</taxon>
        <taxon>Pseudomonadati</taxon>
        <taxon>Pseudomonadota</taxon>
        <taxon>Betaproteobacteria</taxon>
        <taxon>Burkholderiales</taxon>
        <taxon>Sphaerotilaceae</taxon>
        <taxon>Azohydromonas</taxon>
    </lineage>
</organism>
<dbReference type="EMBL" id="JAXOJX010000033">
    <property type="protein sequence ID" value="MDZ5458707.1"/>
    <property type="molecule type" value="Genomic_DNA"/>
</dbReference>
<dbReference type="Pfam" id="PF01614">
    <property type="entry name" value="IclR_C"/>
    <property type="match status" value="1"/>
</dbReference>
<name>A0ABU5II81_9BURK</name>
<dbReference type="InterPro" id="IPR014757">
    <property type="entry name" value="Tscrpt_reg_IclR_C"/>
</dbReference>
<accession>A0ABU5II81</accession>
<dbReference type="InterPro" id="IPR029016">
    <property type="entry name" value="GAF-like_dom_sf"/>
</dbReference>